<dbReference type="Pfam" id="PF00080">
    <property type="entry name" value="Sod_Cu"/>
    <property type="match status" value="1"/>
</dbReference>
<feature type="signal peptide" evidence="3">
    <location>
        <begin position="1"/>
        <end position="22"/>
    </location>
</feature>
<reference evidence="5 6" key="1">
    <citation type="submission" date="2011-11" db="EMBL/GenBank/DDBJ databases">
        <title>Improved High-Quality Draft sequence of Beggiatoa alba B18lD.</title>
        <authorList>
            <consortium name="US DOE Joint Genome Institute"/>
            <person name="Lucas S."/>
            <person name="Han J."/>
            <person name="Lapidus A."/>
            <person name="Cheng J.-F."/>
            <person name="Goodwin L."/>
            <person name="Pitluck S."/>
            <person name="Peters L."/>
            <person name="Mikhailova N."/>
            <person name="Held B."/>
            <person name="Detter J.C."/>
            <person name="Han C."/>
            <person name="Tapia R."/>
            <person name="Land M."/>
            <person name="Hauser L."/>
            <person name="Kyrpides N."/>
            <person name="Ivanova N."/>
            <person name="Pagani I."/>
            <person name="Samuel K."/>
            <person name="Teske A."/>
            <person name="Mueller J."/>
            <person name="Woyke T."/>
        </authorList>
    </citation>
    <scope>NUCLEOTIDE SEQUENCE [LARGE SCALE GENOMIC DNA]</scope>
    <source>
        <strain evidence="5 6">B18LD</strain>
    </source>
</reference>
<dbReference type="eggNOG" id="COG2032">
    <property type="taxonomic scope" value="Bacteria"/>
</dbReference>
<keyword evidence="2" id="KW-0560">Oxidoreductase</keyword>
<evidence type="ECO:0000256" key="1">
    <source>
        <dbReference type="ARBA" id="ARBA00010457"/>
    </source>
</evidence>
<evidence type="ECO:0000256" key="2">
    <source>
        <dbReference type="RuleBase" id="RU000393"/>
    </source>
</evidence>
<dbReference type="PANTHER" id="PTHR10003">
    <property type="entry name" value="SUPEROXIDE DISMUTASE CU-ZN -RELATED"/>
    <property type="match status" value="1"/>
</dbReference>
<proteinExistence type="inferred from homology"/>
<comment type="similarity">
    <text evidence="1 2">Belongs to the Cu-Zn superoxide dismutase family.</text>
</comment>
<evidence type="ECO:0000259" key="4">
    <source>
        <dbReference type="Pfam" id="PF00080"/>
    </source>
</evidence>
<evidence type="ECO:0000313" key="6">
    <source>
        <dbReference type="Proteomes" id="UP000005744"/>
    </source>
</evidence>
<comment type="function">
    <text evidence="2">Destroys radicals which are normally produced within the cells and which are toxic to biological systems.</text>
</comment>
<keyword evidence="6" id="KW-1185">Reference proteome</keyword>
<feature type="chain" id="PRO_5003669547" description="Superoxide dismutase [Cu-Zn]" evidence="3">
    <location>
        <begin position="23"/>
        <end position="177"/>
    </location>
</feature>
<evidence type="ECO:0000256" key="3">
    <source>
        <dbReference type="SAM" id="SignalP"/>
    </source>
</evidence>
<gene>
    <name evidence="5" type="ORF">BegalDRAFT_2496</name>
</gene>
<dbReference type="OrthoDB" id="5431326at2"/>
<dbReference type="NCBIfam" id="NF007628">
    <property type="entry name" value="PRK10290.1"/>
    <property type="match status" value="1"/>
</dbReference>
<dbReference type="HOGENOM" id="CLU_056632_7_1_6"/>
<dbReference type="GO" id="GO:0005507">
    <property type="term" value="F:copper ion binding"/>
    <property type="evidence" value="ECO:0007669"/>
    <property type="project" value="InterPro"/>
</dbReference>
<keyword evidence="2" id="KW-0479">Metal-binding</keyword>
<comment type="cofactor">
    <cofactor evidence="2">
        <name>Zn(2+)</name>
        <dbReference type="ChEBI" id="CHEBI:29105"/>
    </cofactor>
    <text evidence="2">Binds 1 zinc ion per subunit.</text>
</comment>
<comment type="catalytic activity">
    <reaction evidence="2">
        <text>2 superoxide + 2 H(+) = H2O2 + O2</text>
        <dbReference type="Rhea" id="RHEA:20696"/>
        <dbReference type="ChEBI" id="CHEBI:15378"/>
        <dbReference type="ChEBI" id="CHEBI:15379"/>
        <dbReference type="ChEBI" id="CHEBI:16240"/>
        <dbReference type="ChEBI" id="CHEBI:18421"/>
        <dbReference type="EC" id="1.15.1.1"/>
    </reaction>
</comment>
<dbReference type="AlphaFoldDB" id="I3CI98"/>
<dbReference type="Gene3D" id="2.60.40.200">
    <property type="entry name" value="Superoxide dismutase, copper/zinc binding domain"/>
    <property type="match status" value="1"/>
</dbReference>
<evidence type="ECO:0000313" key="5">
    <source>
        <dbReference type="EMBL" id="EIJ43341.1"/>
    </source>
</evidence>
<sequence length="177" mass="18061">MQKSLKNALLLVGLGLGSVAYADEGLSITMNLISETGIGEEVGTISATDSEYGLLLTPNLKNLTTGVHGFHVHEKPDCNAGEKDGKAVAGLAAGGHFDPEKTAKHMGPYDKTGHLGDLPPLIVGKDGTATTPILAPRLKVADLKGHSLMVHVGGDNFSDNPAALGGGGARMACGVVK</sequence>
<dbReference type="InterPro" id="IPR018152">
    <property type="entry name" value="SOD_Cu/Zn_BS"/>
</dbReference>
<dbReference type="InterPro" id="IPR036423">
    <property type="entry name" value="SOD-like_Cu/Zn_dom_sf"/>
</dbReference>
<dbReference type="InterPro" id="IPR001424">
    <property type="entry name" value="SOD_Cu_Zn_dom"/>
</dbReference>
<keyword evidence="2" id="KW-0862">Zinc</keyword>
<feature type="domain" description="Superoxide dismutase copper/zinc binding" evidence="4">
    <location>
        <begin position="43"/>
        <end position="176"/>
    </location>
</feature>
<keyword evidence="2" id="KW-0186">Copper</keyword>
<dbReference type="SUPFAM" id="SSF49329">
    <property type="entry name" value="Cu,Zn superoxide dismutase-like"/>
    <property type="match status" value="1"/>
</dbReference>
<dbReference type="EMBL" id="JH600070">
    <property type="protein sequence ID" value="EIJ43341.1"/>
    <property type="molecule type" value="Genomic_DNA"/>
</dbReference>
<dbReference type="EC" id="1.15.1.1" evidence="2"/>
<protein>
    <recommendedName>
        <fullName evidence="2">Superoxide dismutase [Cu-Zn]</fullName>
        <ecNumber evidence="2">1.15.1.1</ecNumber>
    </recommendedName>
</protein>
<keyword evidence="3" id="KW-0732">Signal</keyword>
<dbReference type="STRING" id="395493.BegalDRAFT_2496"/>
<name>I3CI98_9GAMM</name>
<dbReference type="InterPro" id="IPR024134">
    <property type="entry name" value="SOD_Cu/Zn_/chaperone"/>
</dbReference>
<dbReference type="GO" id="GO:0004784">
    <property type="term" value="F:superoxide dismutase activity"/>
    <property type="evidence" value="ECO:0007669"/>
    <property type="project" value="UniProtKB-EC"/>
</dbReference>
<accession>I3CI98</accession>
<comment type="cofactor">
    <cofactor evidence="2">
        <name>Cu cation</name>
        <dbReference type="ChEBI" id="CHEBI:23378"/>
    </cofactor>
    <text evidence="2">Binds 1 copper ion per subunit.</text>
</comment>
<organism evidence="5 6">
    <name type="scientific">Beggiatoa alba B18LD</name>
    <dbReference type="NCBI Taxonomy" id="395493"/>
    <lineage>
        <taxon>Bacteria</taxon>
        <taxon>Pseudomonadati</taxon>
        <taxon>Pseudomonadota</taxon>
        <taxon>Gammaproteobacteria</taxon>
        <taxon>Thiotrichales</taxon>
        <taxon>Thiotrichaceae</taxon>
        <taxon>Beggiatoa</taxon>
    </lineage>
</organism>
<dbReference type="PROSITE" id="PS00332">
    <property type="entry name" value="SOD_CU_ZN_2"/>
    <property type="match status" value="1"/>
</dbReference>
<dbReference type="Proteomes" id="UP000005744">
    <property type="component" value="Unassembled WGS sequence"/>
</dbReference>
<dbReference type="CDD" id="cd00305">
    <property type="entry name" value="Cu-Zn_Superoxide_Dismutase"/>
    <property type="match status" value="1"/>
</dbReference>